<evidence type="ECO:0000313" key="6">
    <source>
        <dbReference type="Proteomes" id="UP000002572"/>
    </source>
</evidence>
<reference evidence="5 6" key="1">
    <citation type="submission" date="2010-12" db="EMBL/GenBank/DDBJ databases">
        <title>Complete sequence of Desulfurispirillum indicum S5.</title>
        <authorList>
            <consortium name="US DOE Joint Genome Institute"/>
            <person name="Lucas S."/>
            <person name="Copeland A."/>
            <person name="Lapidus A."/>
            <person name="Cheng J.-F."/>
            <person name="Goodwin L."/>
            <person name="Pitluck S."/>
            <person name="Chertkov O."/>
            <person name="Held B."/>
            <person name="Detter J.C."/>
            <person name="Han C."/>
            <person name="Tapia R."/>
            <person name="Land M."/>
            <person name="Hauser L."/>
            <person name="Kyrpides N."/>
            <person name="Ivanova N."/>
            <person name="Mikhailova N."/>
            <person name="Haggblom M."/>
            <person name="Rauschenbach I."/>
            <person name="Bini E."/>
            <person name="Woyke T."/>
        </authorList>
    </citation>
    <scope>NUCLEOTIDE SEQUENCE [LARGE SCALE GENOMIC DNA]</scope>
    <source>
        <strain evidence="6">ATCC BAA-1389 / DSM 22839 / S5</strain>
    </source>
</reference>
<dbReference type="OrthoDB" id="9816204at2"/>
<protein>
    <submittedName>
        <fullName evidence="5">Beta-ketoacyl synthase</fullName>
    </submittedName>
</protein>
<evidence type="ECO:0000256" key="2">
    <source>
        <dbReference type="ARBA" id="ARBA00022679"/>
    </source>
</evidence>
<dbReference type="EMBL" id="CP002432">
    <property type="protein sequence ID" value="ADU65245.1"/>
    <property type="molecule type" value="Genomic_DNA"/>
</dbReference>
<organism evidence="5 6">
    <name type="scientific">Desulfurispirillum indicum (strain ATCC BAA-1389 / DSM 22839 / S5)</name>
    <dbReference type="NCBI Taxonomy" id="653733"/>
    <lineage>
        <taxon>Bacteria</taxon>
        <taxon>Pseudomonadati</taxon>
        <taxon>Chrysiogenota</taxon>
        <taxon>Chrysiogenia</taxon>
        <taxon>Chrysiogenales</taxon>
        <taxon>Chrysiogenaceae</taxon>
        <taxon>Desulfurispirillum</taxon>
    </lineage>
</organism>
<name>E6W0J3_DESIS</name>
<sequence>MQRVVITGRGVICSLGERLPDIRARMASDDGVFCRPDFDGEVVTCPVEDFDLTRHIGRWKHRRYLNRGASLGLAAASMALQESGIADSQRQEMGLFAGVGPHLDIAGTFAHIAHGVLDEQGMEALWLLRFLPNTLAGAIAQRLGARGENLTVATACTASLQAIGEAWNRIRFGQLRQALAGGGDSRISSGGILGYKRADALYRGEGPPAEACRPFDSSRSGFICGEGGAFVVLESLESAQERGAAIYGELTGYACTMDGLSLTAPDPLACQAEVALRRSLERAGDPVVDLVCAHGTGTPLNDAMEAELIGRVFGDRPLVTAFKSWIGHLSAASGAADLVLALGCLESGQAPPVRNLHQPCHHGIRLSREFQPVAVEHLVVQNFGFGGQNAALVVRAWNGR</sequence>
<comment type="similarity">
    <text evidence="1 3">Belongs to the thiolase-like superfamily. Beta-ketoacyl-ACP synthases family.</text>
</comment>
<dbReference type="PANTHER" id="PTHR11712">
    <property type="entry name" value="POLYKETIDE SYNTHASE-RELATED"/>
    <property type="match status" value="1"/>
</dbReference>
<dbReference type="RefSeq" id="WP_013505133.1">
    <property type="nucleotide sequence ID" value="NC_014836.1"/>
</dbReference>
<dbReference type="InterPro" id="IPR014030">
    <property type="entry name" value="Ketoacyl_synth_N"/>
</dbReference>
<dbReference type="Gene3D" id="3.40.47.10">
    <property type="match status" value="1"/>
</dbReference>
<dbReference type="PROSITE" id="PS00606">
    <property type="entry name" value="KS3_1"/>
    <property type="match status" value="1"/>
</dbReference>
<dbReference type="InterPro" id="IPR020841">
    <property type="entry name" value="PKS_Beta-ketoAc_synthase_dom"/>
</dbReference>
<dbReference type="Pfam" id="PF02801">
    <property type="entry name" value="Ketoacyl-synt_C"/>
    <property type="match status" value="1"/>
</dbReference>
<dbReference type="STRING" id="653733.Selin_0494"/>
<dbReference type="SMART" id="SM00825">
    <property type="entry name" value="PKS_KS"/>
    <property type="match status" value="1"/>
</dbReference>
<evidence type="ECO:0000259" key="4">
    <source>
        <dbReference type="PROSITE" id="PS52004"/>
    </source>
</evidence>
<dbReference type="InterPro" id="IPR018201">
    <property type="entry name" value="Ketoacyl_synth_AS"/>
</dbReference>
<dbReference type="AlphaFoldDB" id="E6W0J3"/>
<evidence type="ECO:0000256" key="1">
    <source>
        <dbReference type="ARBA" id="ARBA00008467"/>
    </source>
</evidence>
<dbReference type="InterPro" id="IPR000794">
    <property type="entry name" value="Beta-ketoacyl_synthase"/>
</dbReference>
<dbReference type="KEGG" id="din:Selin_0494"/>
<dbReference type="PROSITE" id="PS52004">
    <property type="entry name" value="KS3_2"/>
    <property type="match status" value="1"/>
</dbReference>
<accession>E6W0J3</accession>
<dbReference type="InterPro" id="IPR016039">
    <property type="entry name" value="Thiolase-like"/>
</dbReference>
<keyword evidence="2 3" id="KW-0808">Transferase</keyword>
<evidence type="ECO:0000313" key="5">
    <source>
        <dbReference type="EMBL" id="ADU65245.1"/>
    </source>
</evidence>
<gene>
    <name evidence="5" type="ordered locus">Selin_0494</name>
</gene>
<dbReference type="GO" id="GO:0006633">
    <property type="term" value="P:fatty acid biosynthetic process"/>
    <property type="evidence" value="ECO:0007669"/>
    <property type="project" value="InterPro"/>
</dbReference>
<dbReference type="InterPro" id="IPR014031">
    <property type="entry name" value="Ketoacyl_synth_C"/>
</dbReference>
<dbReference type="Proteomes" id="UP000002572">
    <property type="component" value="Chromosome"/>
</dbReference>
<dbReference type="SUPFAM" id="SSF53901">
    <property type="entry name" value="Thiolase-like"/>
    <property type="match status" value="2"/>
</dbReference>
<dbReference type="eggNOG" id="COG0304">
    <property type="taxonomic scope" value="Bacteria"/>
</dbReference>
<dbReference type="HOGENOM" id="CLU_000022_69_2_0"/>
<feature type="domain" description="Ketosynthase family 3 (KS3)" evidence="4">
    <location>
        <begin position="1"/>
        <end position="396"/>
    </location>
</feature>
<dbReference type="Pfam" id="PF00109">
    <property type="entry name" value="ketoacyl-synt"/>
    <property type="match status" value="1"/>
</dbReference>
<dbReference type="CDD" id="cd00834">
    <property type="entry name" value="KAS_I_II"/>
    <property type="match status" value="1"/>
</dbReference>
<dbReference type="GO" id="GO:0004315">
    <property type="term" value="F:3-oxoacyl-[acyl-carrier-protein] synthase activity"/>
    <property type="evidence" value="ECO:0007669"/>
    <property type="project" value="InterPro"/>
</dbReference>
<dbReference type="PANTHER" id="PTHR11712:SF336">
    <property type="entry name" value="3-OXOACYL-[ACYL-CARRIER-PROTEIN] SYNTHASE, MITOCHONDRIAL"/>
    <property type="match status" value="1"/>
</dbReference>
<evidence type="ECO:0000256" key="3">
    <source>
        <dbReference type="RuleBase" id="RU003694"/>
    </source>
</evidence>
<proteinExistence type="inferred from homology"/>
<dbReference type="InParanoid" id="E6W0J3"/>
<keyword evidence="6" id="KW-1185">Reference proteome</keyword>